<dbReference type="Proteomes" id="UP000807469">
    <property type="component" value="Unassembled WGS sequence"/>
</dbReference>
<protein>
    <submittedName>
        <fullName evidence="1">Uncharacterized protein</fullName>
    </submittedName>
</protein>
<gene>
    <name evidence="1" type="ORF">BDN70DRAFT_930718</name>
</gene>
<proteinExistence type="predicted"/>
<dbReference type="AlphaFoldDB" id="A0A9P5Z5X7"/>
<dbReference type="EMBL" id="MU155176">
    <property type="protein sequence ID" value="KAF9481607.1"/>
    <property type="molecule type" value="Genomic_DNA"/>
</dbReference>
<dbReference type="OrthoDB" id="3133596at2759"/>
<evidence type="ECO:0000313" key="2">
    <source>
        <dbReference type="Proteomes" id="UP000807469"/>
    </source>
</evidence>
<reference evidence="1" key="1">
    <citation type="submission" date="2020-11" db="EMBL/GenBank/DDBJ databases">
        <authorList>
            <consortium name="DOE Joint Genome Institute"/>
            <person name="Ahrendt S."/>
            <person name="Riley R."/>
            <person name="Andreopoulos W."/>
            <person name="Labutti K."/>
            <person name="Pangilinan J."/>
            <person name="Ruiz-Duenas F.J."/>
            <person name="Barrasa J.M."/>
            <person name="Sanchez-Garcia M."/>
            <person name="Camarero S."/>
            <person name="Miyauchi S."/>
            <person name="Serrano A."/>
            <person name="Linde D."/>
            <person name="Babiker R."/>
            <person name="Drula E."/>
            <person name="Ayuso-Fernandez I."/>
            <person name="Pacheco R."/>
            <person name="Padilla G."/>
            <person name="Ferreira P."/>
            <person name="Barriuso J."/>
            <person name="Kellner H."/>
            <person name="Castanera R."/>
            <person name="Alfaro M."/>
            <person name="Ramirez L."/>
            <person name="Pisabarro A.G."/>
            <person name="Kuo A."/>
            <person name="Tritt A."/>
            <person name="Lipzen A."/>
            <person name="He G."/>
            <person name="Yan M."/>
            <person name="Ng V."/>
            <person name="Cullen D."/>
            <person name="Martin F."/>
            <person name="Rosso M.-N."/>
            <person name="Henrissat B."/>
            <person name="Hibbett D."/>
            <person name="Martinez A.T."/>
            <person name="Grigoriev I.V."/>
        </authorList>
    </citation>
    <scope>NUCLEOTIDE SEQUENCE</scope>
    <source>
        <strain evidence="1">CIRM-BRFM 674</strain>
    </source>
</reference>
<name>A0A9P5Z5X7_9AGAR</name>
<keyword evidence="2" id="KW-1185">Reference proteome</keyword>
<organism evidence="1 2">
    <name type="scientific">Pholiota conissans</name>
    <dbReference type="NCBI Taxonomy" id="109636"/>
    <lineage>
        <taxon>Eukaryota</taxon>
        <taxon>Fungi</taxon>
        <taxon>Dikarya</taxon>
        <taxon>Basidiomycota</taxon>
        <taxon>Agaricomycotina</taxon>
        <taxon>Agaricomycetes</taxon>
        <taxon>Agaricomycetidae</taxon>
        <taxon>Agaricales</taxon>
        <taxon>Agaricineae</taxon>
        <taxon>Strophariaceae</taxon>
        <taxon>Pholiota</taxon>
    </lineage>
</organism>
<evidence type="ECO:0000313" key="1">
    <source>
        <dbReference type="EMBL" id="KAF9481607.1"/>
    </source>
</evidence>
<comment type="caution">
    <text evidence="1">The sequence shown here is derived from an EMBL/GenBank/DDBJ whole genome shotgun (WGS) entry which is preliminary data.</text>
</comment>
<accession>A0A9P5Z5X7</accession>
<sequence length="379" mass="42561">MSSLAFPDVNRIVSESSKRRVESADPNGMRCLVENCPHAQAVEFCYVVPNSLTSDSRFMNNVEWFWNMRNGTLNLGSRSNIFLAGAAFHNLYCEDRWALLPPRDIVEQYMASLVQSVYLTSIPHTFFESPNRTESTITVSSLSATRTPSPSRQIKFPAAPDGFVTHVYPFQSMPDLRCHIHPKFAILALGRKLESMRHTEFIDFMRAEPLLNEIFVLFRAWTSDLPCGAMDDVSYAPHGDQNQKSIVPDMRTTMAHLASTYYPFYYPGPLGESNKRPCCSEVLGEPETKKRKKCQDKPLSVIPLTTTAIPSYTIARPEPTHTKVLAEINHNTPRDACDAGSAKVPFRIVRLAHHGAVACIAPDVADKSRLYRPIRPQLG</sequence>